<reference evidence="3 4" key="1">
    <citation type="submission" date="2024-09" db="EMBL/GenBank/DDBJ databases">
        <authorList>
            <person name="Sun Q."/>
            <person name="Mori K."/>
        </authorList>
    </citation>
    <scope>NUCLEOTIDE SEQUENCE [LARGE SCALE GENOMIC DNA]</scope>
    <source>
        <strain evidence="3 4">CCM 7759</strain>
    </source>
</reference>
<dbReference type="PANTHER" id="PTHR43308">
    <property type="entry name" value="OUTER MEMBRANE PROTEIN ALPHA-RELATED"/>
    <property type="match status" value="1"/>
</dbReference>
<feature type="signal peptide" evidence="1">
    <location>
        <begin position="1"/>
        <end position="28"/>
    </location>
</feature>
<name>A0ABV6DV38_9BACL</name>
<keyword evidence="4" id="KW-1185">Reference proteome</keyword>
<organism evidence="3 4">
    <name type="scientific">Paenibacillus chartarius</name>
    <dbReference type="NCBI Taxonomy" id="747481"/>
    <lineage>
        <taxon>Bacteria</taxon>
        <taxon>Bacillati</taxon>
        <taxon>Bacillota</taxon>
        <taxon>Bacilli</taxon>
        <taxon>Bacillales</taxon>
        <taxon>Paenibacillaceae</taxon>
        <taxon>Paenibacillus</taxon>
    </lineage>
</organism>
<dbReference type="RefSeq" id="WP_377474747.1">
    <property type="nucleotide sequence ID" value="NZ_JBHLWN010000121.1"/>
</dbReference>
<dbReference type="PROSITE" id="PS51272">
    <property type="entry name" value="SLH"/>
    <property type="match status" value="3"/>
</dbReference>
<feature type="domain" description="SLH" evidence="2">
    <location>
        <begin position="135"/>
        <end position="199"/>
    </location>
</feature>
<comment type="caution">
    <text evidence="3">The sequence shown here is derived from an EMBL/GenBank/DDBJ whole genome shotgun (WGS) entry which is preliminary data.</text>
</comment>
<dbReference type="EMBL" id="JBHLWN010000121">
    <property type="protein sequence ID" value="MFC0216501.1"/>
    <property type="molecule type" value="Genomic_DNA"/>
</dbReference>
<feature type="domain" description="SLH" evidence="2">
    <location>
        <begin position="200"/>
        <end position="263"/>
    </location>
</feature>
<proteinExistence type="predicted"/>
<dbReference type="InterPro" id="IPR001119">
    <property type="entry name" value="SLH_dom"/>
</dbReference>
<feature type="domain" description="SLH" evidence="2">
    <location>
        <begin position="272"/>
        <end position="335"/>
    </location>
</feature>
<evidence type="ECO:0000313" key="3">
    <source>
        <dbReference type="EMBL" id="MFC0216501.1"/>
    </source>
</evidence>
<sequence length="385" mass="40508">MSSMKRTARGLMGSAVLGGCLAVPAALHATTVEHVNAKLNVQLISDQHTAVEGGYVSVHILYHNVSNKKMDKAWLKLKLSGKLEVDGAVAAGALWDAAAGALKWQLNDVASGAAGVVHVNLKVKSGVTVGEQLELVCEGDDDAGGSVVTKPVPVKIGTGLHQPAFNGYPDGGFHPGGELTRAETAAIVSRLEGLEEAPGGASVYSDVTASHWAADDVGKVTKAGWMTGGGDGRFRPDAPITRGEFAVLLLRMRGIEAVPLPGFDDDADNLNGDGNGNGGNGKHWAKDAIGTGKALGYLAGDAKGWFKANSAIRRDEAAKLLALALARGELTDGQTKVLQHWPDVPRSAWSFGWVEELSLVAHESRDVGFRKEELIRYAPELTQRF</sequence>
<feature type="chain" id="PRO_5045140401" evidence="1">
    <location>
        <begin position="29"/>
        <end position="385"/>
    </location>
</feature>
<dbReference type="InterPro" id="IPR051465">
    <property type="entry name" value="Cell_Envelope_Struct_Comp"/>
</dbReference>
<dbReference type="PANTHER" id="PTHR43308:SF5">
    <property type="entry name" value="S-LAYER PROTEIN _ PEPTIDOGLYCAN ENDO-BETA-N-ACETYLGLUCOSAMINIDASE"/>
    <property type="match status" value="1"/>
</dbReference>
<protein>
    <submittedName>
        <fullName evidence="3">S-layer homology domain-containing protein</fullName>
    </submittedName>
</protein>
<accession>A0ABV6DV38</accession>
<evidence type="ECO:0000313" key="4">
    <source>
        <dbReference type="Proteomes" id="UP001589776"/>
    </source>
</evidence>
<evidence type="ECO:0000256" key="1">
    <source>
        <dbReference type="SAM" id="SignalP"/>
    </source>
</evidence>
<dbReference type="PROSITE" id="PS51257">
    <property type="entry name" value="PROKAR_LIPOPROTEIN"/>
    <property type="match status" value="1"/>
</dbReference>
<evidence type="ECO:0000259" key="2">
    <source>
        <dbReference type="PROSITE" id="PS51272"/>
    </source>
</evidence>
<keyword evidence="1" id="KW-0732">Signal</keyword>
<dbReference type="Pfam" id="PF00395">
    <property type="entry name" value="SLH"/>
    <property type="match status" value="3"/>
</dbReference>
<gene>
    <name evidence="3" type="ORF">ACFFK0_29310</name>
</gene>
<dbReference type="Proteomes" id="UP001589776">
    <property type="component" value="Unassembled WGS sequence"/>
</dbReference>